<feature type="compositionally biased region" description="Basic and acidic residues" evidence="1">
    <location>
        <begin position="1"/>
        <end position="14"/>
    </location>
</feature>
<name>A0A6N4R6K5_BLAVI</name>
<reference evidence="2 3" key="1">
    <citation type="journal article" date="2017" name="Nat. Commun.">
        <title>In situ click chemistry generation of cyclooxygenase-2 inhibitors.</title>
        <authorList>
            <person name="Bhardwaj A."/>
            <person name="Kaur J."/>
            <person name="Wuest M."/>
            <person name="Wuest F."/>
        </authorList>
    </citation>
    <scope>NUCLEOTIDE SEQUENCE [LARGE SCALE GENOMIC DNA]</scope>
    <source>
        <strain evidence="2">S2_018_000_R2_106</strain>
    </source>
</reference>
<accession>A0A6N4R6K5</accession>
<evidence type="ECO:0000256" key="1">
    <source>
        <dbReference type="SAM" id="MobiDB-lite"/>
    </source>
</evidence>
<dbReference type="AlphaFoldDB" id="A0A6N4R6K5"/>
<dbReference type="EMBL" id="VAFM01000001">
    <property type="protein sequence ID" value="TKW61081.1"/>
    <property type="molecule type" value="Genomic_DNA"/>
</dbReference>
<evidence type="ECO:0000313" key="2">
    <source>
        <dbReference type="EMBL" id="TKW61081.1"/>
    </source>
</evidence>
<sequence length="78" mass="8412">MRIEQHVKTKDASEKVSVSKQVDKKADKENCCESCHLQMVAIPTIAVQKAAPKGDVVASIPASPYGIFSDMLSEPPQA</sequence>
<proteinExistence type="predicted"/>
<gene>
    <name evidence="2" type="ORF">DI628_00165</name>
</gene>
<protein>
    <submittedName>
        <fullName evidence="2">Uncharacterized protein</fullName>
    </submittedName>
</protein>
<feature type="region of interest" description="Disordered" evidence="1">
    <location>
        <begin position="1"/>
        <end position="23"/>
    </location>
</feature>
<comment type="caution">
    <text evidence="2">The sequence shown here is derived from an EMBL/GenBank/DDBJ whole genome shotgun (WGS) entry which is preliminary data.</text>
</comment>
<evidence type="ECO:0000313" key="3">
    <source>
        <dbReference type="Proteomes" id="UP000320948"/>
    </source>
</evidence>
<dbReference type="Proteomes" id="UP000320948">
    <property type="component" value="Unassembled WGS sequence"/>
</dbReference>
<organism evidence="2 3">
    <name type="scientific">Blastochloris viridis</name>
    <name type="common">Rhodopseudomonas viridis</name>
    <dbReference type="NCBI Taxonomy" id="1079"/>
    <lineage>
        <taxon>Bacteria</taxon>
        <taxon>Pseudomonadati</taxon>
        <taxon>Pseudomonadota</taxon>
        <taxon>Alphaproteobacteria</taxon>
        <taxon>Hyphomicrobiales</taxon>
        <taxon>Blastochloridaceae</taxon>
        <taxon>Blastochloris</taxon>
    </lineage>
</organism>